<keyword evidence="4 6" id="KW-0808">Transferase</keyword>
<dbReference type="InterPro" id="IPR004839">
    <property type="entry name" value="Aminotransferase_I/II_large"/>
</dbReference>
<evidence type="ECO:0000256" key="4">
    <source>
        <dbReference type="ARBA" id="ARBA00022679"/>
    </source>
</evidence>
<keyword evidence="9" id="KW-1185">Reference proteome</keyword>
<dbReference type="EC" id="2.6.1.-" evidence="6"/>
<sequence>MNPNNRPISERSATIPPFLVMDVLERAMEMDGNIIHLEVGEPDFDTPPNIIEAGIAALRAGKTHYTSSVGIPQLRQAVAHHYGRTYNVEVDPADVIVTSGSSPAIFLALAALLDPGSEIILPDPHYACYPNFIRFLGGVPVFVPAAPEEGFQMKPEDVARAITNKTRAILINSPSNPCGTLMNPDRMKKLADLNVPILSDEIYHGLVYEDTEHSILEFTRNAFVVNGFSKLYAMTGWRLGYLIALPEYLRPIQKMSQNLFISAADFVQWAGVEALNNTSEEIGKMKEIFNQRRLAMISRLKSMGFDIKVDPTAAFYVLADARRFAADSYTFAFEILEDAGVGVAPGIDFGENAEGFIRFSYTNSLENIRTGLDRIELYLKQRFGPTTRERVPAAGQP</sequence>
<dbReference type="CDD" id="cd00609">
    <property type="entry name" value="AAT_like"/>
    <property type="match status" value="1"/>
</dbReference>
<protein>
    <recommendedName>
        <fullName evidence="6">Aminotransferase</fullName>
        <ecNumber evidence="6">2.6.1.-</ecNumber>
    </recommendedName>
</protein>
<evidence type="ECO:0000256" key="2">
    <source>
        <dbReference type="ARBA" id="ARBA00007441"/>
    </source>
</evidence>
<dbReference type="HOGENOM" id="CLU_017584_4_3_7"/>
<evidence type="ECO:0000313" key="9">
    <source>
        <dbReference type="Proteomes" id="UP000006055"/>
    </source>
</evidence>
<dbReference type="Proteomes" id="UP000006055">
    <property type="component" value="Chromosome"/>
</dbReference>
<dbReference type="OrthoDB" id="9804474at2"/>
<dbReference type="GO" id="GO:0030170">
    <property type="term" value="F:pyridoxal phosphate binding"/>
    <property type="evidence" value="ECO:0007669"/>
    <property type="project" value="InterPro"/>
</dbReference>
<dbReference type="InterPro" id="IPR015424">
    <property type="entry name" value="PyrdxlP-dep_Trfase"/>
</dbReference>
<evidence type="ECO:0000313" key="8">
    <source>
        <dbReference type="EMBL" id="AFM26507.1"/>
    </source>
</evidence>
<proteinExistence type="inferred from homology"/>
<evidence type="ECO:0000256" key="1">
    <source>
        <dbReference type="ARBA" id="ARBA00001933"/>
    </source>
</evidence>
<evidence type="ECO:0000256" key="3">
    <source>
        <dbReference type="ARBA" id="ARBA00022576"/>
    </source>
</evidence>
<keyword evidence="3 6" id="KW-0032">Aminotransferase</keyword>
<dbReference type="Pfam" id="PF00155">
    <property type="entry name" value="Aminotran_1_2"/>
    <property type="match status" value="1"/>
</dbReference>
<dbReference type="PANTHER" id="PTHR46383:SF2">
    <property type="entry name" value="AMINOTRANSFERASE"/>
    <property type="match status" value="1"/>
</dbReference>
<dbReference type="RefSeq" id="WP_014811633.1">
    <property type="nucleotide sequence ID" value="NC_018025.1"/>
</dbReference>
<reference evidence="9" key="1">
    <citation type="submission" date="2012-06" db="EMBL/GenBank/DDBJ databases">
        <title>Complete sequence of chromosome of Desulfomonile tiedjei DSM 6799.</title>
        <authorList>
            <person name="Lucas S."/>
            <person name="Copeland A."/>
            <person name="Lapidus A."/>
            <person name="Glavina del Rio T."/>
            <person name="Dalin E."/>
            <person name="Tice H."/>
            <person name="Bruce D."/>
            <person name="Goodwin L."/>
            <person name="Pitluck S."/>
            <person name="Peters L."/>
            <person name="Ovchinnikova G."/>
            <person name="Zeytun A."/>
            <person name="Lu M."/>
            <person name="Kyrpides N."/>
            <person name="Mavromatis K."/>
            <person name="Ivanova N."/>
            <person name="Brettin T."/>
            <person name="Detter J.C."/>
            <person name="Han C."/>
            <person name="Larimer F."/>
            <person name="Land M."/>
            <person name="Hauser L."/>
            <person name="Markowitz V."/>
            <person name="Cheng J.-F."/>
            <person name="Hugenholtz P."/>
            <person name="Woyke T."/>
            <person name="Wu D."/>
            <person name="Spring S."/>
            <person name="Schroeder M."/>
            <person name="Brambilla E."/>
            <person name="Klenk H.-P."/>
            <person name="Eisen J.A."/>
        </authorList>
    </citation>
    <scope>NUCLEOTIDE SEQUENCE [LARGE SCALE GENOMIC DNA]</scope>
    <source>
        <strain evidence="9">ATCC 49306 / DSM 6799 / DCB-1</strain>
    </source>
</reference>
<evidence type="ECO:0000259" key="7">
    <source>
        <dbReference type="Pfam" id="PF00155"/>
    </source>
</evidence>
<gene>
    <name evidence="8" type="ordered locus">Desti_3865</name>
</gene>
<accession>I4CAB6</accession>
<dbReference type="SUPFAM" id="SSF53383">
    <property type="entry name" value="PLP-dependent transferases"/>
    <property type="match status" value="1"/>
</dbReference>
<keyword evidence="5" id="KW-0663">Pyridoxal phosphate</keyword>
<dbReference type="GO" id="GO:0008483">
    <property type="term" value="F:transaminase activity"/>
    <property type="evidence" value="ECO:0007669"/>
    <property type="project" value="UniProtKB-KW"/>
</dbReference>
<dbReference type="InterPro" id="IPR004838">
    <property type="entry name" value="NHTrfase_class1_PyrdxlP-BS"/>
</dbReference>
<organism evidence="8 9">
    <name type="scientific">Desulfomonile tiedjei (strain ATCC 49306 / DSM 6799 / DCB-1)</name>
    <dbReference type="NCBI Taxonomy" id="706587"/>
    <lineage>
        <taxon>Bacteria</taxon>
        <taxon>Pseudomonadati</taxon>
        <taxon>Thermodesulfobacteriota</taxon>
        <taxon>Desulfomonilia</taxon>
        <taxon>Desulfomonilales</taxon>
        <taxon>Desulfomonilaceae</taxon>
        <taxon>Desulfomonile</taxon>
    </lineage>
</organism>
<feature type="domain" description="Aminotransferase class I/classII large" evidence="7">
    <location>
        <begin position="33"/>
        <end position="375"/>
    </location>
</feature>
<dbReference type="InterPro" id="IPR015421">
    <property type="entry name" value="PyrdxlP-dep_Trfase_major"/>
</dbReference>
<dbReference type="GO" id="GO:0006520">
    <property type="term" value="P:amino acid metabolic process"/>
    <property type="evidence" value="ECO:0007669"/>
    <property type="project" value="InterPro"/>
</dbReference>
<dbReference type="STRING" id="706587.Desti_3865"/>
<dbReference type="PROSITE" id="PS00105">
    <property type="entry name" value="AA_TRANSFER_CLASS_1"/>
    <property type="match status" value="1"/>
</dbReference>
<dbReference type="PANTHER" id="PTHR46383">
    <property type="entry name" value="ASPARTATE AMINOTRANSFERASE"/>
    <property type="match status" value="1"/>
</dbReference>
<comment type="similarity">
    <text evidence="2 6">Belongs to the class-I pyridoxal-phosphate-dependent aminotransferase family.</text>
</comment>
<dbReference type="AlphaFoldDB" id="I4CAB6"/>
<comment type="cofactor">
    <cofactor evidence="1 6">
        <name>pyridoxal 5'-phosphate</name>
        <dbReference type="ChEBI" id="CHEBI:597326"/>
    </cofactor>
</comment>
<dbReference type="eggNOG" id="COG0436">
    <property type="taxonomic scope" value="Bacteria"/>
</dbReference>
<dbReference type="EMBL" id="CP003360">
    <property type="protein sequence ID" value="AFM26507.1"/>
    <property type="molecule type" value="Genomic_DNA"/>
</dbReference>
<evidence type="ECO:0000256" key="6">
    <source>
        <dbReference type="RuleBase" id="RU000481"/>
    </source>
</evidence>
<dbReference type="InterPro" id="IPR050596">
    <property type="entry name" value="AspAT/PAT-like"/>
</dbReference>
<name>I4CAB6_DESTA</name>
<dbReference type="KEGG" id="dti:Desti_3865"/>
<dbReference type="Gene3D" id="3.40.640.10">
    <property type="entry name" value="Type I PLP-dependent aspartate aminotransferase-like (Major domain)"/>
    <property type="match status" value="1"/>
</dbReference>
<dbReference type="PATRIC" id="fig|706587.4.peg.4386"/>
<evidence type="ECO:0000256" key="5">
    <source>
        <dbReference type="ARBA" id="ARBA00022898"/>
    </source>
</evidence>